<organism evidence="1 2">
    <name type="scientific">Ktedonospora formicarum</name>
    <dbReference type="NCBI Taxonomy" id="2778364"/>
    <lineage>
        <taxon>Bacteria</taxon>
        <taxon>Bacillati</taxon>
        <taxon>Chloroflexota</taxon>
        <taxon>Ktedonobacteria</taxon>
        <taxon>Ktedonobacterales</taxon>
        <taxon>Ktedonobacteraceae</taxon>
        <taxon>Ktedonospora</taxon>
    </lineage>
</organism>
<gene>
    <name evidence="1" type="ORF">KSX_79570</name>
</gene>
<dbReference type="EMBL" id="BNJF01000006">
    <property type="protein sequence ID" value="GHO49794.1"/>
    <property type="molecule type" value="Genomic_DNA"/>
</dbReference>
<evidence type="ECO:0000313" key="2">
    <source>
        <dbReference type="Proteomes" id="UP000612362"/>
    </source>
</evidence>
<keyword evidence="2" id="KW-1185">Reference proteome</keyword>
<accession>A0A8J3IEH6</accession>
<proteinExistence type="predicted"/>
<sequence>MLHETPTTSFSEEPSNNPAIHIVYECVLQERVRESDSYVYELACAIMYPATTGHLSLRIMSTHSYRRSSPKEIPFTRHATGATTYVELLDDEQLEARIVAPDGTYSKAIYYAHGQELLEQYARQVVSTIQRI</sequence>
<protein>
    <submittedName>
        <fullName evidence="1">Uncharacterized protein</fullName>
    </submittedName>
</protein>
<name>A0A8J3IEH6_9CHLR</name>
<evidence type="ECO:0000313" key="1">
    <source>
        <dbReference type="EMBL" id="GHO49794.1"/>
    </source>
</evidence>
<reference evidence="1" key="1">
    <citation type="submission" date="2020-10" db="EMBL/GenBank/DDBJ databases">
        <title>Taxonomic study of unclassified bacteria belonging to the class Ktedonobacteria.</title>
        <authorList>
            <person name="Yabe S."/>
            <person name="Wang C.M."/>
            <person name="Zheng Y."/>
            <person name="Sakai Y."/>
            <person name="Cavaletti L."/>
            <person name="Monciardini P."/>
            <person name="Donadio S."/>
        </authorList>
    </citation>
    <scope>NUCLEOTIDE SEQUENCE</scope>
    <source>
        <strain evidence="1">SOSP1-1</strain>
    </source>
</reference>
<dbReference type="Proteomes" id="UP000612362">
    <property type="component" value="Unassembled WGS sequence"/>
</dbReference>
<comment type="caution">
    <text evidence="1">The sequence shown here is derived from an EMBL/GenBank/DDBJ whole genome shotgun (WGS) entry which is preliminary data.</text>
</comment>
<dbReference type="AlphaFoldDB" id="A0A8J3IEH6"/>